<gene>
    <name evidence="2" type="primary">RPS19A_1</name>
    <name evidence="2" type="ORF">ATC70_006933</name>
</gene>
<dbReference type="Pfam" id="PF23941">
    <property type="entry name" value="DUF7276"/>
    <property type="match status" value="1"/>
</dbReference>
<reference evidence="2 3" key="1">
    <citation type="submission" date="2022-11" db="EMBL/GenBank/DDBJ databases">
        <title>Mucor velutinosus strain NIH1002 WGS.</title>
        <authorList>
            <person name="Subramanian P."/>
            <person name="Mullikin J.C."/>
            <person name="Segre J.A."/>
            <person name="Zelazny A.M."/>
        </authorList>
    </citation>
    <scope>NUCLEOTIDE SEQUENCE [LARGE SCALE GENOMIC DNA]</scope>
    <source>
        <strain evidence="2 3">NIH1002</strain>
    </source>
</reference>
<sequence length="192" mass="21712">MSKFYISKSHKDDFRGYVRSIAQQTSAPSRRRSGGYYQRHSFTVHTSYWVINSKANGLPALFISFTRSSRWDVAEYEEVYIYDGNSSVHLLIADVTLTLINTPPEACQKAMAYVSTYMTSEGIWDASNLTARSLANQVGILDVFGLTEGLIMAYIIDLVQPELSHNDETPLEEQVRSKKARGIIPISFQDRL</sequence>
<evidence type="ECO:0000313" key="2">
    <source>
        <dbReference type="EMBL" id="KAK4509631.1"/>
    </source>
</evidence>
<name>A0AAN7HWD6_9FUNG</name>
<dbReference type="RefSeq" id="XP_064676297.1">
    <property type="nucleotide sequence ID" value="XM_064826199.1"/>
</dbReference>
<keyword evidence="3" id="KW-1185">Reference proteome</keyword>
<dbReference type="AlphaFoldDB" id="A0AAN7HWD6"/>
<feature type="domain" description="DUF7276" evidence="1">
    <location>
        <begin position="114"/>
        <end position="189"/>
    </location>
</feature>
<dbReference type="EMBL" id="JASEJX010000038">
    <property type="protein sequence ID" value="KAK4509631.1"/>
    <property type="molecule type" value="Genomic_DNA"/>
</dbReference>
<evidence type="ECO:0000313" key="3">
    <source>
        <dbReference type="Proteomes" id="UP001304243"/>
    </source>
</evidence>
<protein>
    <submittedName>
        <fullName evidence="2">Protein component of the small (40S) ribosomal subunit</fullName>
    </submittedName>
</protein>
<comment type="caution">
    <text evidence="2">The sequence shown here is derived from an EMBL/GenBank/DDBJ whole genome shotgun (WGS) entry which is preliminary data.</text>
</comment>
<dbReference type="GeneID" id="89950619"/>
<dbReference type="Proteomes" id="UP001304243">
    <property type="component" value="Unassembled WGS sequence"/>
</dbReference>
<evidence type="ECO:0000259" key="1">
    <source>
        <dbReference type="Pfam" id="PF23941"/>
    </source>
</evidence>
<dbReference type="InterPro" id="IPR055700">
    <property type="entry name" value="DUF7276"/>
</dbReference>
<organism evidence="2 3">
    <name type="scientific">Mucor velutinosus</name>
    <dbReference type="NCBI Taxonomy" id="708070"/>
    <lineage>
        <taxon>Eukaryota</taxon>
        <taxon>Fungi</taxon>
        <taxon>Fungi incertae sedis</taxon>
        <taxon>Mucoromycota</taxon>
        <taxon>Mucoromycotina</taxon>
        <taxon>Mucoromycetes</taxon>
        <taxon>Mucorales</taxon>
        <taxon>Mucorineae</taxon>
        <taxon>Mucoraceae</taxon>
        <taxon>Mucor</taxon>
    </lineage>
</organism>
<proteinExistence type="predicted"/>
<accession>A0AAN7HWD6</accession>